<dbReference type="GO" id="GO:0003677">
    <property type="term" value="F:DNA binding"/>
    <property type="evidence" value="ECO:0007669"/>
    <property type="project" value="InterPro"/>
</dbReference>
<dbReference type="InterPro" id="IPR047650">
    <property type="entry name" value="Transpos_IS110"/>
</dbReference>
<organism evidence="1">
    <name type="scientific">Aeromonas salmonicida subsp. salmonicida</name>
    <dbReference type="NCBI Taxonomy" id="29491"/>
    <lineage>
        <taxon>Bacteria</taxon>
        <taxon>Pseudomonadati</taxon>
        <taxon>Pseudomonadota</taxon>
        <taxon>Gammaproteobacteria</taxon>
        <taxon>Aeromonadales</taxon>
        <taxon>Aeromonadaceae</taxon>
        <taxon>Aeromonas</taxon>
    </lineage>
</organism>
<accession>A0A1Q4ME69</accession>
<dbReference type="Pfam" id="PF02371">
    <property type="entry name" value="Transposase_20"/>
    <property type="match status" value="1"/>
</dbReference>
<protein>
    <submittedName>
        <fullName evidence="1">Transposase</fullName>
    </submittedName>
</protein>
<dbReference type="GO" id="GO:0004803">
    <property type="term" value="F:transposase activity"/>
    <property type="evidence" value="ECO:0007669"/>
    <property type="project" value="InterPro"/>
</dbReference>
<dbReference type="AlphaFoldDB" id="A0A1Q4ME69"/>
<dbReference type="GO" id="GO:0006313">
    <property type="term" value="P:DNA transposition"/>
    <property type="evidence" value="ECO:0007669"/>
    <property type="project" value="InterPro"/>
</dbReference>
<proteinExistence type="predicted"/>
<dbReference type="PANTHER" id="PTHR33055:SF3">
    <property type="entry name" value="PUTATIVE TRANSPOSASE FOR IS117-RELATED"/>
    <property type="match status" value="1"/>
</dbReference>
<sequence>MREATTMKATTIGIVLAKHLFQLHEVDQHGKTILKRQLKWEQMLSFFSNLPPSLIGMEACGSAHYWANKLQEMGHTVKLMAPQFVKPYVKTNKNDAADAEAICEAVSRPNMRFVPMKSSEQLAVLALHRARQGFVKARTAQANQLRGLLAEHGIIIPKGIAHIGKHLPEILEECENGLPGTFRQLLERLGDHLKALDRQVQELEVQLQSWHCENVASKKLAQIPGIGPITASALIASVGDAKNFKNGRQLAAWLGLVPRQHSSGGKQTLLGISKRGDSYLRTLLIHGARAVLRVAERKAQHAGSWLAGVMGRRNHNVAVVALANKNARIVWALLAQEREYKANYGVAA</sequence>
<keyword evidence="1" id="KW-0614">Plasmid</keyword>
<dbReference type="InterPro" id="IPR002525">
    <property type="entry name" value="Transp_IS110-like_N"/>
</dbReference>
<dbReference type="NCBIfam" id="NF033542">
    <property type="entry name" value="transpos_IS110"/>
    <property type="match status" value="1"/>
</dbReference>
<dbReference type="EMBL" id="KY555069">
    <property type="protein sequence ID" value="ASD49241.1"/>
    <property type="molecule type" value="Genomic_DNA"/>
</dbReference>
<dbReference type="PANTHER" id="PTHR33055">
    <property type="entry name" value="TRANSPOSASE FOR INSERTION SEQUENCE ELEMENT IS1111A"/>
    <property type="match status" value="1"/>
</dbReference>
<name>A0A1Q4ME69_AERSS</name>
<geneLocation type="plasmid" evidence="1">
    <name>pAsa5</name>
</geneLocation>
<evidence type="ECO:0000313" key="1">
    <source>
        <dbReference type="EMBL" id="ASD49241.1"/>
    </source>
</evidence>
<dbReference type="InterPro" id="IPR003346">
    <property type="entry name" value="Transposase_20"/>
</dbReference>
<reference evidence="1" key="1">
    <citation type="submission" date="2017-01" db="EMBL/GenBank/DDBJ databases">
        <title>Plasmid composition in Aeromonas salmonicida subsp. salmonicida 01-B526 unravels unsuspected type three secretion system loss patterns.</title>
        <authorList>
            <person name="Tanaka K.H."/>
            <person name="Vincent A.T."/>
            <person name="Emond-Rheault J.-G."/>
            <person name="Adamczuk M."/>
            <person name="Frenette M."/>
            <person name="Charette S.J."/>
        </authorList>
    </citation>
    <scope>NUCLEOTIDE SEQUENCE</scope>
    <source>
        <strain evidence="1">01-B526</strain>
        <plasmid evidence="1">pAsa5</plasmid>
    </source>
</reference>
<dbReference type="Pfam" id="PF01548">
    <property type="entry name" value="DEDD_Tnp_IS110"/>
    <property type="match status" value="1"/>
</dbReference>